<dbReference type="Gene3D" id="3.30.1130.10">
    <property type="match status" value="1"/>
</dbReference>
<dbReference type="SUPFAM" id="SSF55620">
    <property type="entry name" value="Tetrahydrobiopterin biosynthesis enzymes-like"/>
    <property type="match status" value="1"/>
</dbReference>
<comment type="pathway">
    <text evidence="2">Cofactor biosynthesis; tetrahydrofolate biosynthesis; 2-amino-4-hydroxy-6-hydroxymethyl-7,8-dihydropteridine diphosphate from 7,8-dihydroneopterin triphosphate: step 3/4.</text>
</comment>
<protein>
    <recommendedName>
        <fullName evidence="4">dihydroneopterin aldolase</fullName>
        <ecNumber evidence="4">4.1.2.25</ecNumber>
    </recommendedName>
    <alternativeName>
        <fullName evidence="7">7,8-dihydroneopterin aldolase</fullName>
    </alternativeName>
</protein>
<dbReference type="EC" id="4.1.2.25" evidence="4"/>
<dbReference type="AlphaFoldDB" id="A0A1H1NFS3"/>
<dbReference type="Pfam" id="PF02152">
    <property type="entry name" value="FolB"/>
    <property type="match status" value="1"/>
</dbReference>
<accession>A0A1H1NFS3</accession>
<dbReference type="PANTHER" id="PTHR42844:SF1">
    <property type="entry name" value="DIHYDRONEOPTERIN ALDOLASE 1-RELATED"/>
    <property type="match status" value="1"/>
</dbReference>
<dbReference type="PANTHER" id="PTHR42844">
    <property type="entry name" value="DIHYDRONEOPTERIN ALDOLASE 1-RELATED"/>
    <property type="match status" value="1"/>
</dbReference>
<dbReference type="InterPro" id="IPR043133">
    <property type="entry name" value="GTP-CH-I_C/QueF"/>
</dbReference>
<evidence type="ECO:0000256" key="3">
    <source>
        <dbReference type="ARBA" id="ARBA00005708"/>
    </source>
</evidence>
<evidence type="ECO:0000313" key="10">
    <source>
        <dbReference type="Proteomes" id="UP000243904"/>
    </source>
</evidence>
<evidence type="ECO:0000256" key="6">
    <source>
        <dbReference type="ARBA" id="ARBA00023239"/>
    </source>
</evidence>
<reference evidence="10" key="1">
    <citation type="submission" date="2016-10" db="EMBL/GenBank/DDBJ databases">
        <authorList>
            <person name="Varghese N."/>
            <person name="Submissions S."/>
        </authorList>
    </citation>
    <scope>NUCLEOTIDE SEQUENCE [LARGE SCALE GENOMIC DNA]</scope>
    <source>
        <strain evidence="10">GAS369</strain>
    </source>
</reference>
<dbReference type="EMBL" id="LT629750">
    <property type="protein sequence ID" value="SDR97798.1"/>
    <property type="molecule type" value="Genomic_DNA"/>
</dbReference>
<comment type="catalytic activity">
    <reaction evidence="1">
        <text>7,8-dihydroneopterin = 6-hydroxymethyl-7,8-dihydropterin + glycolaldehyde</text>
        <dbReference type="Rhea" id="RHEA:10540"/>
        <dbReference type="ChEBI" id="CHEBI:17001"/>
        <dbReference type="ChEBI" id="CHEBI:17071"/>
        <dbReference type="ChEBI" id="CHEBI:44841"/>
        <dbReference type="EC" id="4.1.2.25"/>
    </reaction>
</comment>
<evidence type="ECO:0000313" key="9">
    <source>
        <dbReference type="EMBL" id="SDR97798.1"/>
    </source>
</evidence>
<gene>
    <name evidence="9" type="ORF">SAMN05444158_0610</name>
</gene>
<proteinExistence type="inferred from homology"/>
<keyword evidence="10" id="KW-1185">Reference proteome</keyword>
<comment type="similarity">
    <text evidence="3">Belongs to the DHNA family.</text>
</comment>
<dbReference type="GO" id="GO:0004150">
    <property type="term" value="F:dihydroneopterin aldolase activity"/>
    <property type="evidence" value="ECO:0007669"/>
    <property type="project" value="UniProtKB-EC"/>
</dbReference>
<sequence>MVCLKPDSSRLVIFVRELDLPAHVGLYDHEHGHTQPLIFDVEVTLNGAGDEGISSTVDYDKIVRIVQDVLAKGHHLLLETIAKRVCAELFEDHRVKQINVRITKPSALKLARSAGIVWSESR</sequence>
<evidence type="ECO:0000256" key="7">
    <source>
        <dbReference type="ARBA" id="ARBA00032903"/>
    </source>
</evidence>
<dbReference type="InterPro" id="IPR006157">
    <property type="entry name" value="FolB_dom"/>
</dbReference>
<evidence type="ECO:0000256" key="4">
    <source>
        <dbReference type="ARBA" id="ARBA00013043"/>
    </source>
</evidence>
<keyword evidence="6" id="KW-0456">Lyase</keyword>
<dbReference type="SMART" id="SM00905">
    <property type="entry name" value="FolB"/>
    <property type="match status" value="1"/>
</dbReference>
<dbReference type="Proteomes" id="UP000243904">
    <property type="component" value="Chromosome I"/>
</dbReference>
<dbReference type="GO" id="GO:0046656">
    <property type="term" value="P:folic acid biosynthetic process"/>
    <property type="evidence" value="ECO:0007669"/>
    <property type="project" value="UniProtKB-KW"/>
</dbReference>
<evidence type="ECO:0000259" key="8">
    <source>
        <dbReference type="SMART" id="SM00905"/>
    </source>
</evidence>
<dbReference type="InterPro" id="IPR006156">
    <property type="entry name" value="Dihydroneopterin_aldolase"/>
</dbReference>
<dbReference type="NCBIfam" id="TIGR00526">
    <property type="entry name" value="folB_dom"/>
    <property type="match status" value="1"/>
</dbReference>
<organism evidence="9 10">
    <name type="scientific">Bradyrhizobium canariense</name>
    <dbReference type="NCBI Taxonomy" id="255045"/>
    <lineage>
        <taxon>Bacteria</taxon>
        <taxon>Pseudomonadati</taxon>
        <taxon>Pseudomonadota</taxon>
        <taxon>Alphaproteobacteria</taxon>
        <taxon>Hyphomicrobiales</taxon>
        <taxon>Nitrobacteraceae</taxon>
        <taxon>Bradyrhizobium</taxon>
    </lineage>
</organism>
<keyword evidence="5" id="KW-0289">Folate biosynthesis</keyword>
<evidence type="ECO:0000256" key="2">
    <source>
        <dbReference type="ARBA" id="ARBA00005013"/>
    </source>
</evidence>
<feature type="domain" description="Dihydroneopterin aldolase/epimerase" evidence="8">
    <location>
        <begin position="13"/>
        <end position="118"/>
    </location>
</feature>
<evidence type="ECO:0000256" key="5">
    <source>
        <dbReference type="ARBA" id="ARBA00022909"/>
    </source>
</evidence>
<dbReference type="GO" id="GO:0005737">
    <property type="term" value="C:cytoplasm"/>
    <property type="evidence" value="ECO:0007669"/>
    <property type="project" value="TreeGrafter"/>
</dbReference>
<evidence type="ECO:0000256" key="1">
    <source>
        <dbReference type="ARBA" id="ARBA00001353"/>
    </source>
</evidence>
<name>A0A1H1NFS3_9BRAD</name>